<reference evidence="1" key="1">
    <citation type="submission" date="2019-07" db="EMBL/GenBank/DDBJ databases">
        <title>Helicobacter labacensis sp. nov., Helicobacter mehlei sp. nov. and Helicobacter vulpis sp. nov., isolated from gastric mucosa of red fox (Vulpis vulpis).</title>
        <authorList>
            <person name="Kusar D."/>
            <person name="Gruntar I."/>
            <person name="Pate M."/>
            <person name="Zajc U."/>
            <person name="Ocepek M."/>
        </authorList>
    </citation>
    <scope>NUCLEOTIDE SEQUENCE [LARGE SCALE GENOMIC DNA]</scope>
    <source>
        <strain evidence="1">L8b</strain>
    </source>
</reference>
<protein>
    <recommendedName>
        <fullName evidence="3">Prokaryotic metallothionein family protein</fullName>
    </recommendedName>
</protein>
<dbReference type="InterPro" id="IPR036174">
    <property type="entry name" value="Znf_Sec23_Sec24_sf"/>
</dbReference>
<proteinExistence type="predicted"/>
<dbReference type="Proteomes" id="UP000319322">
    <property type="component" value="Unassembled WGS sequence"/>
</dbReference>
<dbReference type="GO" id="GO:0008270">
    <property type="term" value="F:zinc ion binding"/>
    <property type="evidence" value="ECO:0007669"/>
    <property type="project" value="InterPro"/>
</dbReference>
<dbReference type="GO" id="GO:0006888">
    <property type="term" value="P:endoplasmic reticulum to Golgi vesicle-mediated transport"/>
    <property type="evidence" value="ECO:0007669"/>
    <property type="project" value="InterPro"/>
</dbReference>
<evidence type="ECO:0000313" key="1">
    <source>
        <dbReference type="EMBL" id="TSA80873.1"/>
    </source>
</evidence>
<comment type="caution">
    <text evidence="1">The sequence shown here is derived from an EMBL/GenBank/DDBJ whole genome shotgun (WGS) entry which is preliminary data.</text>
</comment>
<dbReference type="Gene3D" id="2.30.170.10">
    <property type="match status" value="1"/>
</dbReference>
<dbReference type="SUPFAM" id="SSF82919">
    <property type="entry name" value="Zn-finger domain of Sec23/24"/>
    <property type="match status" value="1"/>
</dbReference>
<reference evidence="1" key="2">
    <citation type="submission" date="2019-07" db="EMBL/GenBank/DDBJ databases">
        <authorList>
            <person name="Papic B."/>
        </authorList>
    </citation>
    <scope>NUCLEOTIDE SEQUENCE [LARGE SCALE GENOMIC DNA]</scope>
    <source>
        <strain evidence="1">L8b</strain>
    </source>
</reference>
<evidence type="ECO:0008006" key="3">
    <source>
        <dbReference type="Google" id="ProtNLM"/>
    </source>
</evidence>
<dbReference type="AlphaFoldDB" id="A0A553UKZ2"/>
<gene>
    <name evidence="1" type="ORF">FNE76_06990</name>
</gene>
<evidence type="ECO:0000313" key="2">
    <source>
        <dbReference type="Proteomes" id="UP000319322"/>
    </source>
</evidence>
<dbReference type="OrthoDB" id="5356091at2"/>
<sequence>MLRLLIPLLIIGWICWLFLRPKKSKPRPSNPSQIESLLECAHCQTYVSSQEAFFSNGRAYCCQACLQKGDSC</sequence>
<name>A0A553UKZ2_9HELI</name>
<dbReference type="NCBIfam" id="NF041023">
    <property type="entry name" value="PP0621_fam"/>
    <property type="match status" value="1"/>
</dbReference>
<dbReference type="GO" id="GO:0030127">
    <property type="term" value="C:COPII vesicle coat"/>
    <property type="evidence" value="ECO:0007669"/>
    <property type="project" value="InterPro"/>
</dbReference>
<dbReference type="GeneID" id="64362102"/>
<dbReference type="EMBL" id="VKGC01000023">
    <property type="protein sequence ID" value="TSA80873.1"/>
    <property type="molecule type" value="Genomic_DNA"/>
</dbReference>
<keyword evidence="2" id="KW-1185">Reference proteome</keyword>
<accession>A0A553UKZ2</accession>
<dbReference type="GO" id="GO:0006886">
    <property type="term" value="P:intracellular protein transport"/>
    <property type="evidence" value="ECO:0007669"/>
    <property type="project" value="InterPro"/>
</dbReference>
<dbReference type="RefSeq" id="WP_006017449.1">
    <property type="nucleotide sequence ID" value="NZ_QXQP01000012.1"/>
</dbReference>
<dbReference type="InterPro" id="IPR049708">
    <property type="entry name" value="PP0621-like"/>
</dbReference>
<organism evidence="1 2">
    <name type="scientific">Helicobacter mehlei</name>
    <dbReference type="NCBI Taxonomy" id="2316080"/>
    <lineage>
        <taxon>Bacteria</taxon>
        <taxon>Pseudomonadati</taxon>
        <taxon>Campylobacterota</taxon>
        <taxon>Epsilonproteobacteria</taxon>
        <taxon>Campylobacterales</taxon>
        <taxon>Helicobacteraceae</taxon>
        <taxon>Helicobacter</taxon>
    </lineage>
</organism>